<comment type="caution">
    <text evidence="2">The sequence shown here is derived from an EMBL/GenBank/DDBJ whole genome shotgun (WGS) entry which is preliminary data.</text>
</comment>
<reference evidence="2" key="1">
    <citation type="journal article" date="2023" name="G3 (Bethesda)">
        <title>A reference genome for the long-term kleptoplast-retaining sea slug Elysia crispata morphotype clarki.</title>
        <authorList>
            <person name="Eastman K.E."/>
            <person name="Pendleton A.L."/>
            <person name="Shaikh M.A."/>
            <person name="Suttiyut T."/>
            <person name="Ogas R."/>
            <person name="Tomko P."/>
            <person name="Gavelis G."/>
            <person name="Widhalm J.R."/>
            <person name="Wisecaver J.H."/>
        </authorList>
    </citation>
    <scope>NUCLEOTIDE SEQUENCE</scope>
    <source>
        <strain evidence="2">ECLA1</strain>
    </source>
</reference>
<accession>A0AAE0Z1F3</accession>
<evidence type="ECO:0000256" key="1">
    <source>
        <dbReference type="SAM" id="MobiDB-lite"/>
    </source>
</evidence>
<dbReference type="AlphaFoldDB" id="A0AAE0Z1F3"/>
<gene>
    <name evidence="2" type="ORF">RRG08_022557</name>
</gene>
<keyword evidence="3" id="KW-1185">Reference proteome</keyword>
<evidence type="ECO:0000313" key="3">
    <source>
        <dbReference type="Proteomes" id="UP001283361"/>
    </source>
</evidence>
<proteinExistence type="predicted"/>
<name>A0AAE0Z1F3_9GAST</name>
<organism evidence="2 3">
    <name type="scientific">Elysia crispata</name>
    <name type="common">lettuce slug</name>
    <dbReference type="NCBI Taxonomy" id="231223"/>
    <lineage>
        <taxon>Eukaryota</taxon>
        <taxon>Metazoa</taxon>
        <taxon>Spiralia</taxon>
        <taxon>Lophotrochozoa</taxon>
        <taxon>Mollusca</taxon>
        <taxon>Gastropoda</taxon>
        <taxon>Heterobranchia</taxon>
        <taxon>Euthyneura</taxon>
        <taxon>Panpulmonata</taxon>
        <taxon>Sacoglossa</taxon>
        <taxon>Placobranchoidea</taxon>
        <taxon>Plakobranchidae</taxon>
        <taxon>Elysia</taxon>
    </lineage>
</organism>
<protein>
    <submittedName>
        <fullName evidence="2">Uncharacterized protein</fullName>
    </submittedName>
</protein>
<evidence type="ECO:0000313" key="2">
    <source>
        <dbReference type="EMBL" id="KAK3761153.1"/>
    </source>
</evidence>
<sequence>MCRSRPEYSVTVYGSSFEKTDERNNIDFNTDFKKRAQKGILPYVEGVKNNLLREERRYARANKITCLSSSVRGEHPINMDEKVSPPWSGLKEVKVNRINRAWRGAPQKSETSPAANIWAGPGREGRSPASKHSSITLSFISQIWENR</sequence>
<dbReference type="EMBL" id="JAWDGP010004927">
    <property type="protein sequence ID" value="KAK3761153.1"/>
    <property type="molecule type" value="Genomic_DNA"/>
</dbReference>
<feature type="region of interest" description="Disordered" evidence="1">
    <location>
        <begin position="104"/>
        <end position="131"/>
    </location>
</feature>
<dbReference type="Proteomes" id="UP001283361">
    <property type="component" value="Unassembled WGS sequence"/>
</dbReference>